<feature type="transmembrane region" description="Helical" evidence="6">
    <location>
        <begin position="49"/>
        <end position="73"/>
    </location>
</feature>
<dbReference type="Gene3D" id="1.10.3720.10">
    <property type="entry name" value="MetI-like"/>
    <property type="match status" value="1"/>
</dbReference>
<evidence type="ECO:0000256" key="4">
    <source>
        <dbReference type="ARBA" id="ARBA00022989"/>
    </source>
</evidence>
<accession>A0ABM6Z4L4</accession>
<sequence>MTWFLANIPTILGYLTAHLAQALPAVVATLVLALPLARLAQHTVLLRRLLVGGSSLLYAVPSLPLLIILPLILGTGVRSVVNVVVALTLYGLAIMVPAAVDALDAVDPRVLDAATAMGVGPVRRFLTVELALAGPAVLTGLRVVCVSTISLTTVGAVLGVRSLGWLFTDGFQRGIQAEVLVGILLTAAVALVLDLLVLGAGRVLMPWTVAGAATGAAGEDASAAAADVIGSRGGETAPRAPGGAGVQS</sequence>
<feature type="transmembrane region" description="Helical" evidence="6">
    <location>
        <begin position="12"/>
        <end position="37"/>
    </location>
</feature>
<dbReference type="InterPro" id="IPR000515">
    <property type="entry name" value="MetI-like"/>
</dbReference>
<dbReference type="PROSITE" id="PS50928">
    <property type="entry name" value="ABC_TM1"/>
    <property type="match status" value="1"/>
</dbReference>
<dbReference type="RefSeq" id="WP_119836462.1">
    <property type="nucleotide sequence ID" value="NZ_CP032514.1"/>
</dbReference>
<feature type="transmembrane region" description="Helical" evidence="6">
    <location>
        <begin position="143"/>
        <end position="167"/>
    </location>
</feature>
<dbReference type="PANTHER" id="PTHR30177">
    <property type="entry name" value="GLYCINE BETAINE/L-PROLINE TRANSPORT SYSTEM PERMEASE PROTEIN PROW"/>
    <property type="match status" value="1"/>
</dbReference>
<dbReference type="Proteomes" id="UP000273001">
    <property type="component" value="Chromosome"/>
</dbReference>
<evidence type="ECO:0000256" key="1">
    <source>
        <dbReference type="ARBA" id="ARBA00004141"/>
    </source>
</evidence>
<dbReference type="CDD" id="cd06261">
    <property type="entry name" value="TM_PBP2"/>
    <property type="match status" value="1"/>
</dbReference>
<evidence type="ECO:0000256" key="3">
    <source>
        <dbReference type="ARBA" id="ARBA00022692"/>
    </source>
</evidence>
<proteinExistence type="inferred from homology"/>
<keyword evidence="2 6" id="KW-0813">Transport</keyword>
<keyword evidence="4 6" id="KW-1133">Transmembrane helix</keyword>
<reference evidence="8 9" key="1">
    <citation type="submission" date="2018-09" db="EMBL/GenBank/DDBJ databases">
        <authorList>
            <person name="Li J."/>
        </authorList>
    </citation>
    <scope>NUCLEOTIDE SEQUENCE [LARGE SCALE GENOMIC DNA]</scope>
    <source>
        <strain evidence="8 9">2129</strain>
    </source>
</reference>
<organism evidence="8 9">
    <name type="scientific">Actinomyces lilanjuaniae</name>
    <dbReference type="NCBI Taxonomy" id="2321394"/>
    <lineage>
        <taxon>Bacteria</taxon>
        <taxon>Bacillati</taxon>
        <taxon>Actinomycetota</taxon>
        <taxon>Actinomycetes</taxon>
        <taxon>Actinomycetales</taxon>
        <taxon>Actinomycetaceae</taxon>
        <taxon>Actinomyces</taxon>
    </lineage>
</organism>
<dbReference type="InterPro" id="IPR035906">
    <property type="entry name" value="MetI-like_sf"/>
</dbReference>
<evidence type="ECO:0000259" key="7">
    <source>
        <dbReference type="PROSITE" id="PS50928"/>
    </source>
</evidence>
<evidence type="ECO:0000313" key="9">
    <source>
        <dbReference type="Proteomes" id="UP000273001"/>
    </source>
</evidence>
<feature type="transmembrane region" description="Helical" evidence="6">
    <location>
        <begin position="179"/>
        <end position="198"/>
    </location>
</feature>
<dbReference type="SUPFAM" id="SSF161098">
    <property type="entry name" value="MetI-like"/>
    <property type="match status" value="1"/>
</dbReference>
<comment type="subcellular location">
    <subcellularLocation>
        <location evidence="6">Cell membrane</location>
        <topology evidence="6">Multi-pass membrane protein</topology>
    </subcellularLocation>
    <subcellularLocation>
        <location evidence="1">Membrane</location>
        <topology evidence="1">Multi-pass membrane protein</topology>
    </subcellularLocation>
</comment>
<feature type="transmembrane region" description="Helical" evidence="6">
    <location>
        <begin position="79"/>
        <end position="100"/>
    </location>
</feature>
<name>A0ABM6Z4L4_9ACTO</name>
<evidence type="ECO:0000256" key="2">
    <source>
        <dbReference type="ARBA" id="ARBA00022448"/>
    </source>
</evidence>
<evidence type="ECO:0000313" key="8">
    <source>
        <dbReference type="EMBL" id="AYD90130.1"/>
    </source>
</evidence>
<dbReference type="EMBL" id="CP032514">
    <property type="protein sequence ID" value="AYD90130.1"/>
    <property type="molecule type" value="Genomic_DNA"/>
</dbReference>
<protein>
    <submittedName>
        <fullName evidence="8">ABC transporter permease subunit</fullName>
    </submittedName>
</protein>
<evidence type="ECO:0000256" key="5">
    <source>
        <dbReference type="ARBA" id="ARBA00023136"/>
    </source>
</evidence>
<feature type="domain" description="ABC transmembrane type-1" evidence="7">
    <location>
        <begin position="15"/>
        <end position="197"/>
    </location>
</feature>
<gene>
    <name evidence="8" type="ORF">D5R93_09185</name>
</gene>
<dbReference type="PANTHER" id="PTHR30177:SF4">
    <property type="entry name" value="OSMOPROTECTANT IMPORT PERMEASE PROTEIN OSMW"/>
    <property type="match status" value="1"/>
</dbReference>
<keyword evidence="9" id="KW-1185">Reference proteome</keyword>
<comment type="similarity">
    <text evidence="6">Belongs to the binding-protein-dependent transport system permease family.</text>
</comment>
<dbReference type="InterPro" id="IPR051204">
    <property type="entry name" value="ABC_transp_perm/SBD"/>
</dbReference>
<keyword evidence="3 6" id="KW-0812">Transmembrane</keyword>
<evidence type="ECO:0000256" key="6">
    <source>
        <dbReference type="RuleBase" id="RU363032"/>
    </source>
</evidence>
<keyword evidence="5 6" id="KW-0472">Membrane</keyword>
<dbReference type="Pfam" id="PF00528">
    <property type="entry name" value="BPD_transp_1"/>
    <property type="match status" value="1"/>
</dbReference>